<feature type="transmembrane region" description="Helical" evidence="1">
    <location>
        <begin position="37"/>
        <end position="55"/>
    </location>
</feature>
<dbReference type="EMBL" id="WOCE01000001">
    <property type="protein sequence ID" value="KAE9621181.1"/>
    <property type="molecule type" value="Genomic_DNA"/>
</dbReference>
<evidence type="ECO:0000313" key="3">
    <source>
        <dbReference type="Proteomes" id="UP000447434"/>
    </source>
</evidence>
<dbReference type="AlphaFoldDB" id="A0A6A4R5B8"/>
<keyword evidence="3" id="KW-1185">Reference proteome</keyword>
<proteinExistence type="predicted"/>
<organism evidence="2 3">
    <name type="scientific">Lupinus albus</name>
    <name type="common">White lupine</name>
    <name type="synonym">Lupinus termis</name>
    <dbReference type="NCBI Taxonomy" id="3870"/>
    <lineage>
        <taxon>Eukaryota</taxon>
        <taxon>Viridiplantae</taxon>
        <taxon>Streptophyta</taxon>
        <taxon>Embryophyta</taxon>
        <taxon>Tracheophyta</taxon>
        <taxon>Spermatophyta</taxon>
        <taxon>Magnoliopsida</taxon>
        <taxon>eudicotyledons</taxon>
        <taxon>Gunneridae</taxon>
        <taxon>Pentapetalae</taxon>
        <taxon>rosids</taxon>
        <taxon>fabids</taxon>
        <taxon>Fabales</taxon>
        <taxon>Fabaceae</taxon>
        <taxon>Papilionoideae</taxon>
        <taxon>50 kb inversion clade</taxon>
        <taxon>genistoids sensu lato</taxon>
        <taxon>core genistoids</taxon>
        <taxon>Genisteae</taxon>
        <taxon>Lupinus</taxon>
    </lineage>
</organism>
<name>A0A6A4R5B8_LUPAL</name>
<evidence type="ECO:0000256" key="1">
    <source>
        <dbReference type="SAM" id="Phobius"/>
    </source>
</evidence>
<reference evidence="3" key="1">
    <citation type="journal article" date="2020" name="Nat. Commun.">
        <title>Genome sequence of the cluster root forming white lupin.</title>
        <authorList>
            <person name="Hufnagel B."/>
            <person name="Marques A."/>
            <person name="Soriano A."/>
            <person name="Marques L."/>
            <person name="Divol F."/>
            <person name="Doumas P."/>
            <person name="Sallet E."/>
            <person name="Mancinotti D."/>
            <person name="Carrere S."/>
            <person name="Marande W."/>
            <person name="Arribat S."/>
            <person name="Keller J."/>
            <person name="Huneau C."/>
            <person name="Blein T."/>
            <person name="Aime D."/>
            <person name="Laguerre M."/>
            <person name="Taylor J."/>
            <person name="Schubert V."/>
            <person name="Nelson M."/>
            <person name="Geu-Flores F."/>
            <person name="Crespi M."/>
            <person name="Gallardo-Guerrero K."/>
            <person name="Delaux P.-M."/>
            <person name="Salse J."/>
            <person name="Berges H."/>
            <person name="Guyot R."/>
            <person name="Gouzy J."/>
            <person name="Peret B."/>
        </authorList>
    </citation>
    <scope>NUCLEOTIDE SEQUENCE [LARGE SCALE GENOMIC DNA]</scope>
    <source>
        <strain evidence="3">cv. Amiga</strain>
    </source>
</reference>
<keyword evidence="1" id="KW-0472">Membrane</keyword>
<evidence type="ECO:0000313" key="2">
    <source>
        <dbReference type="EMBL" id="KAE9621181.1"/>
    </source>
</evidence>
<accession>A0A6A4R5B8</accession>
<keyword evidence="1" id="KW-1133">Transmembrane helix</keyword>
<sequence length="60" mass="6770">MGCCGWLRVFRVANVLGLVSGRELCGFLCLAERTRFWASWLGHGFGLCVVGLNVFSRREY</sequence>
<protein>
    <submittedName>
        <fullName evidence="2">Uncharacterized protein</fullName>
    </submittedName>
</protein>
<keyword evidence="1" id="KW-0812">Transmembrane</keyword>
<comment type="caution">
    <text evidence="2">The sequence shown here is derived from an EMBL/GenBank/DDBJ whole genome shotgun (WGS) entry which is preliminary data.</text>
</comment>
<dbReference type="Proteomes" id="UP000447434">
    <property type="component" value="Chromosome 1"/>
</dbReference>
<gene>
    <name evidence="2" type="ORF">Lalb_Chr01g0010811</name>
</gene>